<dbReference type="EMBL" id="LT671827">
    <property type="protein sequence ID" value="SHO79664.1"/>
    <property type="molecule type" value="Genomic_DNA"/>
</dbReference>
<evidence type="ECO:0000256" key="9">
    <source>
        <dbReference type="ARBA" id="ARBA00034808"/>
    </source>
</evidence>
<dbReference type="GO" id="GO:0005524">
    <property type="term" value="F:ATP binding"/>
    <property type="evidence" value="ECO:0007669"/>
    <property type="project" value="UniProtKB-UniRule"/>
</dbReference>
<feature type="region of interest" description="Disordered" evidence="12">
    <location>
        <begin position="768"/>
        <end position="797"/>
    </location>
</feature>
<dbReference type="InterPro" id="IPR027417">
    <property type="entry name" value="P-loop_NTPase"/>
</dbReference>
<keyword evidence="4 11" id="KW-0347">Helicase</keyword>
<keyword evidence="7" id="KW-0413">Isomerase</keyword>
<dbReference type="PROSITE" id="PS51217">
    <property type="entry name" value="UVRD_HELICASE_CTER"/>
    <property type="match status" value="1"/>
</dbReference>
<dbReference type="GO" id="GO:0043138">
    <property type="term" value="F:3'-5' DNA helicase activity"/>
    <property type="evidence" value="ECO:0007669"/>
    <property type="project" value="UniProtKB-EC"/>
</dbReference>
<accession>A0A1M8ABT9</accession>
<dbReference type="GO" id="GO:0003677">
    <property type="term" value="F:DNA binding"/>
    <property type="evidence" value="ECO:0007669"/>
    <property type="project" value="UniProtKB-KW"/>
</dbReference>
<comment type="catalytic activity">
    <reaction evidence="8">
        <text>Couples ATP hydrolysis with the unwinding of duplex DNA by translocating in the 3'-5' direction.</text>
        <dbReference type="EC" id="5.6.2.4"/>
    </reaction>
</comment>
<dbReference type="CDD" id="cd17932">
    <property type="entry name" value="DEXQc_UvrD"/>
    <property type="match status" value="1"/>
</dbReference>
<feature type="binding site" evidence="11">
    <location>
        <begin position="28"/>
        <end position="35"/>
    </location>
    <ligand>
        <name>ATP</name>
        <dbReference type="ChEBI" id="CHEBI:30616"/>
    </ligand>
</feature>
<comment type="catalytic activity">
    <reaction evidence="10">
        <text>ATP + H2O = ADP + phosphate + H(+)</text>
        <dbReference type="Rhea" id="RHEA:13065"/>
        <dbReference type="ChEBI" id="CHEBI:15377"/>
        <dbReference type="ChEBI" id="CHEBI:15378"/>
        <dbReference type="ChEBI" id="CHEBI:30616"/>
        <dbReference type="ChEBI" id="CHEBI:43474"/>
        <dbReference type="ChEBI" id="CHEBI:456216"/>
        <dbReference type="EC" id="5.6.2.4"/>
    </reaction>
</comment>
<feature type="domain" description="UvrD-like helicase ATP-binding" evidence="13">
    <location>
        <begin position="7"/>
        <end position="298"/>
    </location>
</feature>
<dbReference type="PANTHER" id="PTHR11070">
    <property type="entry name" value="UVRD / RECB / PCRA DNA HELICASE FAMILY MEMBER"/>
    <property type="match status" value="1"/>
</dbReference>
<keyword evidence="3 11" id="KW-0378">Hydrolase</keyword>
<evidence type="ECO:0000256" key="5">
    <source>
        <dbReference type="ARBA" id="ARBA00022840"/>
    </source>
</evidence>
<evidence type="ECO:0000256" key="6">
    <source>
        <dbReference type="ARBA" id="ARBA00023125"/>
    </source>
</evidence>
<dbReference type="SUPFAM" id="SSF52540">
    <property type="entry name" value="P-loop containing nucleoside triphosphate hydrolases"/>
    <property type="match status" value="1"/>
</dbReference>
<dbReference type="EC" id="5.6.2.4" evidence="9"/>
<evidence type="ECO:0000313" key="16">
    <source>
        <dbReference type="Proteomes" id="UP000186303"/>
    </source>
</evidence>
<dbReference type="InterPro" id="IPR000212">
    <property type="entry name" value="DNA_helicase_UvrD/REP"/>
</dbReference>
<dbReference type="VEuPathDB" id="FungiDB:MSYG_4014"/>
<evidence type="ECO:0000256" key="1">
    <source>
        <dbReference type="ARBA" id="ARBA00009922"/>
    </source>
</evidence>
<dbReference type="GO" id="GO:0005634">
    <property type="term" value="C:nucleus"/>
    <property type="evidence" value="ECO:0007669"/>
    <property type="project" value="TreeGrafter"/>
</dbReference>
<evidence type="ECO:0000256" key="3">
    <source>
        <dbReference type="ARBA" id="ARBA00022801"/>
    </source>
</evidence>
<proteinExistence type="inferred from homology"/>
<dbReference type="InterPro" id="IPR014017">
    <property type="entry name" value="DNA_helicase_UvrD-like_C"/>
</dbReference>
<evidence type="ECO:0000256" key="8">
    <source>
        <dbReference type="ARBA" id="ARBA00034617"/>
    </source>
</evidence>
<comment type="similarity">
    <text evidence="1">Belongs to the helicase family. UvrD subfamily.</text>
</comment>
<protein>
    <recommendedName>
        <fullName evidence="9">DNA 3'-5' helicase</fullName>
        <ecNumber evidence="9">5.6.2.4</ecNumber>
    </recommendedName>
</protein>
<keyword evidence="16" id="KW-1185">Reference proteome</keyword>
<dbReference type="Gene3D" id="3.40.50.300">
    <property type="entry name" value="P-loop containing nucleotide triphosphate hydrolases"/>
    <property type="match status" value="2"/>
</dbReference>
<dbReference type="Gene3D" id="1.10.10.160">
    <property type="match status" value="1"/>
</dbReference>
<keyword evidence="6" id="KW-0238">DNA-binding</keyword>
<dbReference type="OrthoDB" id="1470711at2759"/>
<keyword evidence="2 11" id="KW-0547">Nucleotide-binding</keyword>
<dbReference type="AlphaFoldDB" id="A0A1M8ABT9"/>
<name>A0A1M8ABT9_MALS4</name>
<evidence type="ECO:0000256" key="7">
    <source>
        <dbReference type="ARBA" id="ARBA00023235"/>
    </source>
</evidence>
<feature type="domain" description="UvrD-like helicase C-terminal" evidence="14">
    <location>
        <begin position="299"/>
        <end position="582"/>
    </location>
</feature>
<dbReference type="GO" id="GO:0000725">
    <property type="term" value="P:recombinational repair"/>
    <property type="evidence" value="ECO:0007669"/>
    <property type="project" value="TreeGrafter"/>
</dbReference>
<keyword evidence="5 11" id="KW-0067">ATP-binding</keyword>
<dbReference type="STRING" id="1230383.A0A1M8ABT9"/>
<evidence type="ECO:0000259" key="13">
    <source>
        <dbReference type="PROSITE" id="PS51198"/>
    </source>
</evidence>
<evidence type="ECO:0000256" key="12">
    <source>
        <dbReference type="SAM" id="MobiDB-lite"/>
    </source>
</evidence>
<dbReference type="Proteomes" id="UP000186303">
    <property type="component" value="Chromosome 7"/>
</dbReference>
<evidence type="ECO:0000259" key="14">
    <source>
        <dbReference type="PROSITE" id="PS51217"/>
    </source>
</evidence>
<dbReference type="GO" id="GO:0016787">
    <property type="term" value="F:hydrolase activity"/>
    <property type="evidence" value="ECO:0007669"/>
    <property type="project" value="UniProtKB-UniRule"/>
</dbReference>
<feature type="region of interest" description="Disordered" evidence="12">
    <location>
        <begin position="718"/>
        <end position="739"/>
    </location>
</feature>
<dbReference type="PROSITE" id="PS51198">
    <property type="entry name" value="UVRD_HELICASE_ATP_BIND"/>
    <property type="match status" value="1"/>
</dbReference>
<evidence type="ECO:0000256" key="4">
    <source>
        <dbReference type="ARBA" id="ARBA00022806"/>
    </source>
</evidence>
<reference evidence="16" key="1">
    <citation type="journal article" date="2017" name="Nucleic Acids Res.">
        <title>Proteogenomics produces comprehensive and highly accurate protein-coding gene annotation in a complete genome assembly of Malassezia sympodialis.</title>
        <authorList>
            <person name="Zhu Y."/>
            <person name="Engstroem P.G."/>
            <person name="Tellgren-Roth C."/>
            <person name="Baudo C.D."/>
            <person name="Kennell J.C."/>
            <person name="Sun S."/>
            <person name="Billmyre R.B."/>
            <person name="Schroeder M.S."/>
            <person name="Andersson A."/>
            <person name="Holm T."/>
            <person name="Sigurgeirsson B."/>
            <person name="Wu G."/>
            <person name="Sankaranarayanan S.R."/>
            <person name="Siddharthan R."/>
            <person name="Sanyal K."/>
            <person name="Lundeberg J."/>
            <person name="Nystedt B."/>
            <person name="Boekhout T."/>
            <person name="Dawson T.L. Jr."/>
            <person name="Heitman J."/>
            <person name="Scheynius A."/>
            <person name="Lehtioe J."/>
        </authorList>
    </citation>
    <scope>NUCLEOTIDE SEQUENCE [LARGE SCALE GENOMIC DNA]</scope>
    <source>
        <strain evidence="16">ATCC 42132</strain>
    </source>
</reference>
<organism evidence="15 16">
    <name type="scientific">Malassezia sympodialis (strain ATCC 42132)</name>
    <name type="common">Atopic eczema-associated yeast</name>
    <dbReference type="NCBI Taxonomy" id="1230383"/>
    <lineage>
        <taxon>Eukaryota</taxon>
        <taxon>Fungi</taxon>
        <taxon>Dikarya</taxon>
        <taxon>Basidiomycota</taxon>
        <taxon>Ustilaginomycotina</taxon>
        <taxon>Malasseziomycetes</taxon>
        <taxon>Malasseziales</taxon>
        <taxon>Malasseziaceae</taxon>
        <taxon>Malassezia</taxon>
    </lineage>
</organism>
<dbReference type="InterPro" id="IPR014016">
    <property type="entry name" value="UvrD-like_ATP-bd"/>
</dbReference>
<dbReference type="InterPro" id="IPR013986">
    <property type="entry name" value="DExx_box_DNA_helicase_dom_sf"/>
</dbReference>
<dbReference type="Gene3D" id="1.10.486.10">
    <property type="entry name" value="PCRA, domain 4"/>
    <property type="match status" value="1"/>
</dbReference>
<evidence type="ECO:0000256" key="2">
    <source>
        <dbReference type="ARBA" id="ARBA00022741"/>
    </source>
</evidence>
<sequence length="797" mass="88023">MVLALDRLSDAQRTAVTWDAAEPLQILAGPGSGKTRVLTTRVAWLVLGDEHRAPLDPSRCVVVTFTNKAANEMRERLIALIGAERTQKLILGTFHATCARFLRRWGRKIGVDANFTIADVDDVKRMIKETIESHEAAWAAEDITLKPEHVLSQISHAKARCQSPVEFRTRHKCPPGSASAHAHGAVAQVYEEYQQQLRASNALDFDDLLMLGAQLFREHPALADHIDHVLVDEFQDTNAVQYELMRLMAASSRCVSVVGDPDQSIYSWRNAEVGNLDNMSRDFPRVHRVLLEENYRSTKSILQAAVQVMRQDTQRIDKDLFTAHAQGPPVTVRACADADEEADFLAHEIARQVQCGQGLLTYADVCILLRFNALSRTMEGALQRLGIPYRIMGGMRFFDRAEIKDLLAYLLVVDNPQYSPGVVRIINVPRRGIGAKGIQSLLRMAEADQMPLLPWLERAARTPPAGLRPATLQAVQSFVHCIEQVRHAAEQGMPTAELLQLLLREVQYEEHLRRDDDFESRWENVQELINFASSAEATAQGAAADTSPLRAFLESSSLASEATGAETAAHKVTISTCHAAKGLEWPIVFLPASEDGTYPFYRCTTPEQIREERRLYYVAMTRAQTQLYLTYADRRRVAGEWGSRTLSPFLAPLLPKERGGTLPRGAPPKVPWSFDVPVLHHEGLASVAAVLGRPPLTEAAVAVQCHAFAQSPLARRFHAPTKKRTAPSETTEVPRPNSGFVSALNSLGASSLGSSVRTDGTVRAAAVRPGMLGTRPRTLGLARPRLGALPRAPRKGP</sequence>
<evidence type="ECO:0000256" key="11">
    <source>
        <dbReference type="PROSITE-ProRule" id="PRU00560"/>
    </source>
</evidence>
<dbReference type="Pfam" id="PF00580">
    <property type="entry name" value="UvrD-helicase"/>
    <property type="match status" value="1"/>
</dbReference>
<dbReference type="OMA" id="HCANILI"/>
<feature type="compositionally biased region" description="Low complexity" evidence="12">
    <location>
        <begin position="774"/>
        <end position="791"/>
    </location>
</feature>
<gene>
    <name evidence="15" type="ORF">MSYG_4014</name>
</gene>
<evidence type="ECO:0000256" key="10">
    <source>
        <dbReference type="ARBA" id="ARBA00048988"/>
    </source>
</evidence>
<dbReference type="Pfam" id="PF13361">
    <property type="entry name" value="UvrD_C"/>
    <property type="match status" value="1"/>
</dbReference>
<dbReference type="PANTHER" id="PTHR11070:SF2">
    <property type="entry name" value="ATP-DEPENDENT DNA HELICASE SRS2"/>
    <property type="match status" value="1"/>
</dbReference>
<evidence type="ECO:0000313" key="15">
    <source>
        <dbReference type="EMBL" id="SHO79664.1"/>
    </source>
</evidence>